<dbReference type="InterPro" id="IPR005835">
    <property type="entry name" value="NTP_transferase_dom"/>
</dbReference>
<gene>
    <name evidence="2" type="ORF">ABS311_09785</name>
</gene>
<protein>
    <submittedName>
        <fullName evidence="2">Sugar phosphate nucleotidyltransferase</fullName>
    </submittedName>
</protein>
<dbReference type="InterPro" id="IPR029044">
    <property type="entry name" value="Nucleotide-diphossugar_trans"/>
</dbReference>
<comment type="caution">
    <text evidence="2">The sequence shown here is derived from an EMBL/GenBank/DDBJ whole genome shotgun (WGS) entry which is preliminary data.</text>
</comment>
<keyword evidence="3" id="KW-1185">Reference proteome</keyword>
<evidence type="ECO:0000313" key="3">
    <source>
        <dbReference type="Proteomes" id="UP001467690"/>
    </source>
</evidence>
<reference evidence="2 3" key="1">
    <citation type="submission" date="2024-06" db="EMBL/GenBank/DDBJ databases">
        <authorList>
            <person name="Chen R.Y."/>
        </authorList>
    </citation>
    <scope>NUCLEOTIDE SEQUENCE [LARGE SCALE GENOMIC DNA]</scope>
    <source>
        <strain evidence="2 3">D2</strain>
    </source>
</reference>
<evidence type="ECO:0000313" key="2">
    <source>
        <dbReference type="EMBL" id="MER2492171.1"/>
    </source>
</evidence>
<dbReference type="Gene3D" id="3.90.550.10">
    <property type="entry name" value="Spore Coat Polysaccharide Biosynthesis Protein SpsA, Chain A"/>
    <property type="match status" value="1"/>
</dbReference>
<dbReference type="SUPFAM" id="SSF53448">
    <property type="entry name" value="Nucleotide-diphospho-sugar transferases"/>
    <property type="match status" value="1"/>
</dbReference>
<feature type="domain" description="Nucleotidyl transferase" evidence="1">
    <location>
        <begin position="6"/>
        <end position="227"/>
    </location>
</feature>
<dbReference type="Proteomes" id="UP001467690">
    <property type="component" value="Unassembled WGS sequence"/>
</dbReference>
<dbReference type="EMBL" id="JBELOE010000200">
    <property type="protein sequence ID" value="MER2492171.1"/>
    <property type="molecule type" value="Genomic_DNA"/>
</dbReference>
<organism evidence="2 3">
    <name type="scientific">Catenovulum sediminis</name>
    <dbReference type="NCBI Taxonomy" id="1740262"/>
    <lineage>
        <taxon>Bacteria</taxon>
        <taxon>Pseudomonadati</taxon>
        <taxon>Pseudomonadota</taxon>
        <taxon>Gammaproteobacteria</taxon>
        <taxon>Alteromonadales</taxon>
        <taxon>Alteromonadaceae</taxon>
        <taxon>Catenovulum</taxon>
    </lineage>
</organism>
<dbReference type="InterPro" id="IPR050486">
    <property type="entry name" value="Mannose-1P_guanyltransferase"/>
</dbReference>
<name>A0ABV1RGX8_9ALTE</name>
<proteinExistence type="predicted"/>
<dbReference type="RefSeq" id="WP_350401672.1">
    <property type="nucleotide sequence ID" value="NZ_JBELOE010000200.1"/>
</dbReference>
<dbReference type="Pfam" id="PF00483">
    <property type="entry name" value="NTP_transferase"/>
    <property type="match status" value="1"/>
</dbReference>
<sequence>MSIHMLVLSGGFGTRLKSELGEMPKTLAPIGERFFLDYLLKEWIEQGITHYTFLLHHKYEQIINFINSQANESLLQHCKIDFIVESEPLGTGGAIANAIVKLGLTGNLLVANSDTWVPGAISSLLDDYSGGNSIASVFIDDVGRYGRLRIVNGYVVEIDEKSIEGGPGWINAGIYMLDTKVFDNWQGHPFSLEKVTLRELAQTGKLKCQKLKNCDFIDIGVPSDYHRFIQWAKNIKLD</sequence>
<accession>A0ABV1RGX8</accession>
<dbReference type="PANTHER" id="PTHR22572">
    <property type="entry name" value="SUGAR-1-PHOSPHATE GUANYL TRANSFERASE"/>
    <property type="match status" value="1"/>
</dbReference>
<evidence type="ECO:0000259" key="1">
    <source>
        <dbReference type="Pfam" id="PF00483"/>
    </source>
</evidence>